<keyword evidence="2" id="KW-0418">Kinase</keyword>
<feature type="domain" description="PAC" evidence="5">
    <location>
        <begin position="86"/>
        <end position="138"/>
    </location>
</feature>
<dbReference type="InterPro" id="IPR011712">
    <property type="entry name" value="Sig_transdc_His_kin_sub3_dim/P"/>
</dbReference>
<dbReference type="SMART" id="SM00086">
    <property type="entry name" value="PAC"/>
    <property type="match status" value="1"/>
</dbReference>
<evidence type="ECO:0000259" key="5">
    <source>
        <dbReference type="PROSITE" id="PS50113"/>
    </source>
</evidence>
<dbReference type="AlphaFoldDB" id="A0A7S8ECY8"/>
<dbReference type="InterPro" id="IPR001610">
    <property type="entry name" value="PAC"/>
</dbReference>
<dbReference type="GO" id="GO:0016020">
    <property type="term" value="C:membrane"/>
    <property type="evidence" value="ECO:0007669"/>
    <property type="project" value="InterPro"/>
</dbReference>
<dbReference type="SUPFAM" id="SSF55781">
    <property type="entry name" value="GAF domain-like"/>
    <property type="match status" value="1"/>
</dbReference>
<name>A0A7S8ECY8_9CHLR</name>
<feature type="domain" description="PAS" evidence="4">
    <location>
        <begin position="15"/>
        <end position="57"/>
    </location>
</feature>
<organism evidence="6 7">
    <name type="scientific">Phototrophicus methaneseepsis</name>
    <dbReference type="NCBI Taxonomy" id="2710758"/>
    <lineage>
        <taxon>Bacteria</taxon>
        <taxon>Bacillati</taxon>
        <taxon>Chloroflexota</taxon>
        <taxon>Candidatus Thermofontia</taxon>
        <taxon>Phototrophicales</taxon>
        <taxon>Phototrophicaceae</taxon>
        <taxon>Phototrophicus</taxon>
    </lineage>
</organism>
<dbReference type="InterPro" id="IPR035965">
    <property type="entry name" value="PAS-like_dom_sf"/>
</dbReference>
<dbReference type="InterPro" id="IPR000700">
    <property type="entry name" value="PAS-assoc_C"/>
</dbReference>
<dbReference type="Gene3D" id="3.30.565.10">
    <property type="entry name" value="Histidine kinase-like ATPase, C-terminal domain"/>
    <property type="match status" value="1"/>
</dbReference>
<keyword evidence="1" id="KW-0808">Transferase</keyword>
<dbReference type="PROSITE" id="PS50112">
    <property type="entry name" value="PAS"/>
    <property type="match status" value="1"/>
</dbReference>
<evidence type="ECO:0000256" key="3">
    <source>
        <dbReference type="ARBA" id="ARBA00023012"/>
    </source>
</evidence>
<dbReference type="EMBL" id="CP062983">
    <property type="protein sequence ID" value="QPC84692.1"/>
    <property type="molecule type" value="Genomic_DNA"/>
</dbReference>
<dbReference type="PROSITE" id="PS50113">
    <property type="entry name" value="PAC"/>
    <property type="match status" value="1"/>
</dbReference>
<sequence>MKDKTIHQQAYIYEKLATTNKALESISDAIIIADHDGVAIYVNPAFLRSFGYTVAELNVGGIPNVLFQAPDVGKHIFDFMRSKGTWKGEVELATKQGEIVPYLLNVDSIKNDQDEPIGFITICTDITSHKRVSTIQQAQHTLVQAHLNTAKALTSTLDLAEVFKRILDNISHVVISDLSNIILIHDDRLPSFDQHENGQQAQKIAENAFIIDEADVSYYDDLRYILETNAPLVVPNTQAYLQQHSPMTLYRPWLNSHIGMAIRLQDEIIGFLNIDSLQPDLFTRDHADRLQLFAEQAAIAIHNARLHVHAQKLVMLEERQRLARYLHDAVSQTLFSASLIAEALPKLWQTKPDEVFPRLEQIRNLNRGALAKMRTLLVELHPERLLEAELSTLFHQLADGVLGQRDIEVQIDVAPELKLPPDIHVAVYYITQEALNNIVKHSGASLAAVQLNAEESLTLKIRDNGSGFDTQQIAPTSLGLDNIKERARATQAKLTIQSEIGKGTEIIVNWHI</sequence>
<dbReference type="GO" id="GO:0000155">
    <property type="term" value="F:phosphorelay sensor kinase activity"/>
    <property type="evidence" value="ECO:0007669"/>
    <property type="project" value="InterPro"/>
</dbReference>
<dbReference type="InterPro" id="IPR036890">
    <property type="entry name" value="HATPase_C_sf"/>
</dbReference>
<dbReference type="NCBIfam" id="TIGR00229">
    <property type="entry name" value="sensory_box"/>
    <property type="match status" value="1"/>
</dbReference>
<dbReference type="InterPro" id="IPR050482">
    <property type="entry name" value="Sensor_HK_TwoCompSys"/>
</dbReference>
<dbReference type="InterPro" id="IPR003018">
    <property type="entry name" value="GAF"/>
</dbReference>
<evidence type="ECO:0000256" key="2">
    <source>
        <dbReference type="ARBA" id="ARBA00022777"/>
    </source>
</evidence>
<proteinExistence type="predicted"/>
<keyword evidence="7" id="KW-1185">Reference proteome</keyword>
<dbReference type="Pfam" id="PF13426">
    <property type="entry name" value="PAS_9"/>
    <property type="match status" value="1"/>
</dbReference>
<evidence type="ECO:0000259" key="4">
    <source>
        <dbReference type="PROSITE" id="PS50112"/>
    </source>
</evidence>
<keyword evidence="3" id="KW-0902">Two-component regulatory system</keyword>
<dbReference type="RefSeq" id="WP_195172755.1">
    <property type="nucleotide sequence ID" value="NZ_CP062983.1"/>
</dbReference>
<dbReference type="Gene3D" id="1.20.5.1930">
    <property type="match status" value="1"/>
</dbReference>
<dbReference type="GO" id="GO:0046983">
    <property type="term" value="F:protein dimerization activity"/>
    <property type="evidence" value="ECO:0007669"/>
    <property type="project" value="InterPro"/>
</dbReference>
<gene>
    <name evidence="6" type="ORF">G4Y79_10040</name>
</gene>
<evidence type="ECO:0000256" key="1">
    <source>
        <dbReference type="ARBA" id="ARBA00022679"/>
    </source>
</evidence>
<dbReference type="PANTHER" id="PTHR24421">
    <property type="entry name" value="NITRATE/NITRITE SENSOR PROTEIN NARX-RELATED"/>
    <property type="match status" value="1"/>
</dbReference>
<dbReference type="KEGG" id="pmet:G4Y79_10040"/>
<dbReference type="Proteomes" id="UP000594468">
    <property type="component" value="Chromosome"/>
</dbReference>
<dbReference type="Pfam" id="PF01590">
    <property type="entry name" value="GAF"/>
    <property type="match status" value="1"/>
</dbReference>
<dbReference type="Gene3D" id="3.30.450.20">
    <property type="entry name" value="PAS domain"/>
    <property type="match status" value="1"/>
</dbReference>
<reference evidence="6 7" key="1">
    <citation type="submission" date="2020-02" db="EMBL/GenBank/DDBJ databases">
        <authorList>
            <person name="Zheng R.K."/>
            <person name="Sun C.M."/>
        </authorList>
    </citation>
    <scope>NUCLEOTIDE SEQUENCE [LARGE SCALE GENOMIC DNA]</scope>
    <source>
        <strain evidence="7">rifampicinis</strain>
    </source>
</reference>
<dbReference type="InterPro" id="IPR029016">
    <property type="entry name" value="GAF-like_dom_sf"/>
</dbReference>
<dbReference type="SUPFAM" id="SSF55785">
    <property type="entry name" value="PYP-like sensor domain (PAS domain)"/>
    <property type="match status" value="1"/>
</dbReference>
<evidence type="ECO:0000313" key="7">
    <source>
        <dbReference type="Proteomes" id="UP000594468"/>
    </source>
</evidence>
<protein>
    <submittedName>
        <fullName evidence="6">PAS domain S-box protein</fullName>
    </submittedName>
</protein>
<evidence type="ECO:0000313" key="6">
    <source>
        <dbReference type="EMBL" id="QPC84692.1"/>
    </source>
</evidence>
<dbReference type="InterPro" id="IPR003594">
    <property type="entry name" value="HATPase_dom"/>
</dbReference>
<dbReference type="CDD" id="cd16917">
    <property type="entry name" value="HATPase_UhpB-NarQ-NarX-like"/>
    <property type="match status" value="1"/>
</dbReference>
<dbReference type="CDD" id="cd00130">
    <property type="entry name" value="PAS"/>
    <property type="match status" value="1"/>
</dbReference>
<dbReference type="Pfam" id="PF02518">
    <property type="entry name" value="HATPase_c"/>
    <property type="match status" value="1"/>
</dbReference>
<dbReference type="SUPFAM" id="SSF55874">
    <property type="entry name" value="ATPase domain of HSP90 chaperone/DNA topoisomerase II/histidine kinase"/>
    <property type="match status" value="1"/>
</dbReference>
<dbReference type="Pfam" id="PF07730">
    <property type="entry name" value="HisKA_3"/>
    <property type="match status" value="1"/>
</dbReference>
<dbReference type="Gene3D" id="3.30.450.40">
    <property type="match status" value="1"/>
</dbReference>
<accession>A0A7S8ECY8</accession>
<dbReference type="SMART" id="SM00065">
    <property type="entry name" value="GAF"/>
    <property type="match status" value="1"/>
</dbReference>
<dbReference type="InterPro" id="IPR000014">
    <property type="entry name" value="PAS"/>
</dbReference>